<dbReference type="RefSeq" id="WP_061427585.1">
    <property type="nucleotide sequence ID" value="NZ_CATNZO010000001.1"/>
</dbReference>
<dbReference type="AlphaFoldDB" id="A0A127EHP1"/>
<accession>A0A127EHP1</accession>
<dbReference type="InterPro" id="IPR021146">
    <property type="entry name" value="Phage_gp6-like_head-tail"/>
</dbReference>
<dbReference type="InterPro" id="IPR006450">
    <property type="entry name" value="Phage_HK97_gp6-like"/>
</dbReference>
<organism evidence="1 2">
    <name type="scientific">Clostridium perfringens</name>
    <dbReference type="NCBI Taxonomy" id="1502"/>
    <lineage>
        <taxon>Bacteria</taxon>
        <taxon>Bacillati</taxon>
        <taxon>Bacillota</taxon>
        <taxon>Clostridia</taxon>
        <taxon>Eubacteriales</taxon>
        <taxon>Clostridiaceae</taxon>
        <taxon>Clostridium</taxon>
    </lineage>
</organism>
<dbReference type="Pfam" id="PF05135">
    <property type="entry name" value="Phage_connect_1"/>
    <property type="match status" value="1"/>
</dbReference>
<dbReference type="OrthoDB" id="5654at2"/>
<dbReference type="NCBIfam" id="TIGR01560">
    <property type="entry name" value="put_DNA_pack"/>
    <property type="match status" value="1"/>
</dbReference>
<protein>
    <submittedName>
        <fullName evidence="1">Uncharacterized protein</fullName>
    </submittedName>
</protein>
<reference evidence="1 2" key="1">
    <citation type="journal article" date="2016" name="PLoS ONE">
        <title>Plasmid Characterization and Chromosome Analysis of Two netF+ Clostridium perfringens Isolates Associated with Foal and Canine Necrotizing Enteritis.</title>
        <authorList>
            <person name="Mehdizadeh Gohari I."/>
            <person name="Kropinski A.M."/>
            <person name="Weese S.J."/>
            <person name="Parreira V.R."/>
            <person name="Whitehead A.E."/>
            <person name="Boerlin P."/>
            <person name="Prescott J.F."/>
        </authorList>
    </citation>
    <scope>NUCLEOTIDE SEQUENCE [LARGE SCALE GENOMIC DNA]</scope>
    <source>
        <strain evidence="1 2">JP838</strain>
    </source>
</reference>
<sequence length="93" mass="10406">MKSNLDSVKDYLRIEDNDEDVQILSLIQASKLYLKNAGVPEREDDELYNLVIKMLVSSMYENKSSGNPSFCLSLQSLITQLSCSGGSKDENKP</sequence>
<name>A0A127EHP1_CLOPF</name>
<evidence type="ECO:0000313" key="1">
    <source>
        <dbReference type="EMBL" id="AMN35460.1"/>
    </source>
</evidence>
<dbReference type="PATRIC" id="fig|1502.177.peg.1372"/>
<dbReference type="Proteomes" id="UP000070260">
    <property type="component" value="Chromosome"/>
</dbReference>
<evidence type="ECO:0000313" key="2">
    <source>
        <dbReference type="Proteomes" id="UP000070260"/>
    </source>
</evidence>
<proteinExistence type="predicted"/>
<dbReference type="Gene3D" id="1.10.3230.30">
    <property type="entry name" value="Phage gp6-like head-tail connector protein"/>
    <property type="match status" value="1"/>
</dbReference>
<dbReference type="CDD" id="cd08054">
    <property type="entry name" value="gp6"/>
    <property type="match status" value="1"/>
</dbReference>
<gene>
    <name evidence="1" type="ORF">JFP838_06735</name>
</gene>
<dbReference type="EMBL" id="CP010994">
    <property type="protein sequence ID" value="AMN35460.1"/>
    <property type="molecule type" value="Genomic_DNA"/>
</dbReference>